<dbReference type="SUPFAM" id="SSF52540">
    <property type="entry name" value="P-loop containing nucleoside triphosphate hydrolases"/>
    <property type="match status" value="1"/>
</dbReference>
<dbReference type="Pfam" id="PF03029">
    <property type="entry name" value="ATP_bind_1"/>
    <property type="match status" value="1"/>
</dbReference>
<comment type="subcellular location">
    <subcellularLocation>
        <location evidence="5">Cytoplasm</location>
    </subcellularLocation>
    <subcellularLocation>
        <location evidence="5">Nucleus</location>
    </subcellularLocation>
</comment>
<keyword evidence="2 5" id="KW-0547">Nucleotide-binding</keyword>
<evidence type="ECO:0000256" key="5">
    <source>
        <dbReference type="RuleBase" id="RU365059"/>
    </source>
</evidence>
<dbReference type="OrthoDB" id="243313at2759"/>
<evidence type="ECO:0000256" key="1">
    <source>
        <dbReference type="ARBA" id="ARBA00005290"/>
    </source>
</evidence>
<sequence>MSEKRAFVIVGMAGSGKSTFADCLYKWMNNKSIYTINLDPATLNVKMHVDEDIRSKVNYKLTMEEYNLGPNGGIITCLNLYMLNISSIIKSITSDNLIIDTPGQIEAFTWSSPGQVLIDTLKENNYKIFLIYTIDTYYSSSSGVFMSNMIYASSLMSKFQVKTIALFNKIDLSECSTVMNWIKNYESFLNSLNYDLITDTTYHSMALYFEEFYNSIQSVGISSIQNKGREDFFKILDE</sequence>
<keyword evidence="4 5" id="KW-0342">GTP-binding</keyword>
<protein>
    <recommendedName>
        <fullName evidence="5">GPN-loop GTPase</fullName>
        <ecNumber evidence="5">3.6.5.-</ecNumber>
    </recommendedName>
</protein>
<dbReference type="GO" id="GO:0005634">
    <property type="term" value="C:nucleus"/>
    <property type="evidence" value="ECO:0007669"/>
    <property type="project" value="UniProtKB-SubCell"/>
</dbReference>
<dbReference type="HOGENOM" id="CLU_037460_3_1_1"/>
<keyword evidence="7" id="KW-1185">Reference proteome</keyword>
<dbReference type="PANTHER" id="PTHR21231:SF8">
    <property type="entry name" value="GPN-LOOP GTPASE 1"/>
    <property type="match status" value="1"/>
</dbReference>
<dbReference type="EMBL" id="KK365142">
    <property type="protein sequence ID" value="KCZ81462.1"/>
    <property type="molecule type" value="Genomic_DNA"/>
</dbReference>
<keyword evidence="5" id="KW-0963">Cytoplasm</keyword>
<comment type="subunit">
    <text evidence="5">Binds to RNA polymerase II.</text>
</comment>
<comment type="function">
    <text evidence="5">Small GTPase required for proper nuclear import of RNA polymerase II (RNAPII). May act at an RNAP assembly step prior to nuclear import.</text>
</comment>
<reference evidence="6 7" key="2">
    <citation type="submission" date="2014-03" db="EMBL/GenBank/DDBJ databases">
        <title>The Genome Sequence of Anncaliia algerae insect isolate PRA339.</title>
        <authorList>
            <consortium name="The Broad Institute Genome Sequencing Platform"/>
            <consortium name="The Broad Institute Genome Sequencing Center for Infectious Disease"/>
            <person name="Cuomo C."/>
            <person name="Becnel J."/>
            <person name="Sanscrainte N."/>
            <person name="Walker B."/>
            <person name="Young S.K."/>
            <person name="Zeng Q."/>
            <person name="Gargeya S."/>
            <person name="Fitzgerald M."/>
            <person name="Haas B."/>
            <person name="Abouelleil A."/>
            <person name="Alvarado L."/>
            <person name="Arachchi H.M."/>
            <person name="Berlin A.M."/>
            <person name="Chapman S.B."/>
            <person name="Dewar J."/>
            <person name="Goldberg J."/>
            <person name="Griggs A."/>
            <person name="Gujja S."/>
            <person name="Hansen M."/>
            <person name="Howarth C."/>
            <person name="Imamovic A."/>
            <person name="Larimer J."/>
            <person name="McCowan C."/>
            <person name="Murphy C."/>
            <person name="Neiman D."/>
            <person name="Pearson M."/>
            <person name="Priest M."/>
            <person name="Roberts A."/>
            <person name="Saif S."/>
            <person name="Shea T."/>
            <person name="Sisk P."/>
            <person name="Sykes S."/>
            <person name="Wortman J."/>
            <person name="Nusbaum C."/>
            <person name="Birren B."/>
        </authorList>
    </citation>
    <scope>NUCLEOTIDE SEQUENCE [LARGE SCALE GENOMIC DNA]</scope>
    <source>
        <strain evidence="6 7">PRA339</strain>
    </source>
</reference>
<accession>A0A059F2Y4</accession>
<dbReference type="Gene3D" id="3.40.50.300">
    <property type="entry name" value="P-loop containing nucleotide triphosphate hydrolases"/>
    <property type="match status" value="1"/>
</dbReference>
<dbReference type="InterPro" id="IPR004130">
    <property type="entry name" value="Gpn"/>
</dbReference>
<evidence type="ECO:0000256" key="2">
    <source>
        <dbReference type="ARBA" id="ARBA00022741"/>
    </source>
</evidence>
<proteinExistence type="inferred from homology"/>
<dbReference type="GO" id="GO:0005525">
    <property type="term" value="F:GTP binding"/>
    <property type="evidence" value="ECO:0007669"/>
    <property type="project" value="UniProtKB-KW"/>
</dbReference>
<gene>
    <name evidence="6" type="ORF">H312_01135</name>
</gene>
<reference evidence="7" key="1">
    <citation type="submission" date="2013-02" db="EMBL/GenBank/DDBJ databases">
        <authorList>
            <consortium name="The Broad Institute Genome Sequencing Platform"/>
            <person name="Cuomo C."/>
            <person name="Becnel J."/>
            <person name="Sanscrainte N."/>
            <person name="Walker B."/>
            <person name="Young S.K."/>
            <person name="Zeng Q."/>
            <person name="Gargeya S."/>
            <person name="Fitzgerald M."/>
            <person name="Haas B."/>
            <person name="Abouelleil A."/>
            <person name="Alvarado L."/>
            <person name="Arachchi H.M."/>
            <person name="Berlin A.M."/>
            <person name="Chapman S.B."/>
            <person name="Dewar J."/>
            <person name="Goldberg J."/>
            <person name="Griggs A."/>
            <person name="Gujja S."/>
            <person name="Hansen M."/>
            <person name="Howarth C."/>
            <person name="Imamovic A."/>
            <person name="Larimer J."/>
            <person name="McCowan C."/>
            <person name="Murphy C."/>
            <person name="Neiman D."/>
            <person name="Pearson M."/>
            <person name="Priest M."/>
            <person name="Roberts A."/>
            <person name="Saif S."/>
            <person name="Shea T."/>
            <person name="Sisk P."/>
            <person name="Sykes S."/>
            <person name="Wortman J."/>
            <person name="Nusbaum C."/>
            <person name="Birren B."/>
        </authorList>
    </citation>
    <scope>NUCLEOTIDE SEQUENCE [LARGE SCALE GENOMIC DNA]</scope>
    <source>
        <strain evidence="7">PRA339</strain>
    </source>
</reference>
<dbReference type="GO" id="GO:0003924">
    <property type="term" value="F:GTPase activity"/>
    <property type="evidence" value="ECO:0007669"/>
    <property type="project" value="TreeGrafter"/>
</dbReference>
<dbReference type="VEuPathDB" id="MicrosporidiaDB:H312_01135"/>
<dbReference type="PANTHER" id="PTHR21231">
    <property type="entry name" value="XPA-BINDING PROTEIN 1-RELATED"/>
    <property type="match status" value="1"/>
</dbReference>
<dbReference type="EC" id="3.6.5.-" evidence="5"/>
<dbReference type="STRING" id="1288291.A0A059F2Y4"/>
<comment type="similarity">
    <text evidence="1 5">Belongs to the GPN-loop GTPase family.</text>
</comment>
<evidence type="ECO:0000313" key="7">
    <source>
        <dbReference type="Proteomes" id="UP000030655"/>
    </source>
</evidence>
<organism evidence="6 7">
    <name type="scientific">Anncaliia algerae PRA339</name>
    <dbReference type="NCBI Taxonomy" id="1288291"/>
    <lineage>
        <taxon>Eukaryota</taxon>
        <taxon>Fungi</taxon>
        <taxon>Fungi incertae sedis</taxon>
        <taxon>Microsporidia</taxon>
        <taxon>Tubulinosematoidea</taxon>
        <taxon>Tubulinosematidae</taxon>
        <taxon>Anncaliia</taxon>
    </lineage>
</organism>
<name>A0A059F2Y4_9MICR</name>
<dbReference type="InterPro" id="IPR027417">
    <property type="entry name" value="P-loop_NTPase"/>
</dbReference>
<dbReference type="Proteomes" id="UP000030655">
    <property type="component" value="Unassembled WGS sequence"/>
</dbReference>
<evidence type="ECO:0000256" key="4">
    <source>
        <dbReference type="ARBA" id="ARBA00023134"/>
    </source>
</evidence>
<evidence type="ECO:0000256" key="3">
    <source>
        <dbReference type="ARBA" id="ARBA00022801"/>
    </source>
</evidence>
<dbReference type="AlphaFoldDB" id="A0A059F2Y4"/>
<dbReference type="GO" id="GO:0005737">
    <property type="term" value="C:cytoplasm"/>
    <property type="evidence" value="ECO:0007669"/>
    <property type="project" value="UniProtKB-SubCell"/>
</dbReference>
<evidence type="ECO:0000313" key="6">
    <source>
        <dbReference type="EMBL" id="KCZ81462.1"/>
    </source>
</evidence>
<keyword evidence="3 5" id="KW-0378">Hydrolase</keyword>